<dbReference type="RefSeq" id="XP_030992856.1">
    <property type="nucleotide sequence ID" value="XM_031142813.1"/>
</dbReference>
<evidence type="ECO:0008006" key="4">
    <source>
        <dbReference type="Google" id="ProtNLM"/>
    </source>
</evidence>
<evidence type="ECO:0000256" key="1">
    <source>
        <dbReference type="ARBA" id="ARBA00001050"/>
    </source>
</evidence>
<name>A0A507AKT0_9PEZI</name>
<dbReference type="PANTHER" id="PTHR42905:SF2">
    <property type="entry name" value="PHOSPHOENOLPYRUVATE CARBOXYLASE FAMILY PROTEIN"/>
    <property type="match status" value="1"/>
</dbReference>
<organism evidence="2 3">
    <name type="scientific">Thyridium curvatum</name>
    <dbReference type="NCBI Taxonomy" id="1093900"/>
    <lineage>
        <taxon>Eukaryota</taxon>
        <taxon>Fungi</taxon>
        <taxon>Dikarya</taxon>
        <taxon>Ascomycota</taxon>
        <taxon>Pezizomycotina</taxon>
        <taxon>Sordariomycetes</taxon>
        <taxon>Sordariomycetidae</taxon>
        <taxon>Thyridiales</taxon>
        <taxon>Thyridiaceae</taxon>
        <taxon>Thyridium</taxon>
    </lineage>
</organism>
<dbReference type="EMBL" id="SKBQ01000050">
    <property type="protein sequence ID" value="TPX11145.1"/>
    <property type="molecule type" value="Genomic_DNA"/>
</dbReference>
<dbReference type="PROSITE" id="PS00161">
    <property type="entry name" value="ISOCITRATE_LYASE"/>
    <property type="match status" value="1"/>
</dbReference>
<dbReference type="OrthoDB" id="1923844at2759"/>
<protein>
    <recommendedName>
        <fullName evidence="4">Carboxyphosphonoenolpyruvate phosphonomutase</fullName>
    </recommendedName>
</protein>
<dbReference type="STRING" id="1093900.A0A507AKT0"/>
<dbReference type="InterPro" id="IPR018523">
    <property type="entry name" value="Isocitrate_lyase_ph_CS"/>
</dbReference>
<dbReference type="PANTHER" id="PTHR42905">
    <property type="entry name" value="PHOSPHOENOLPYRUVATE CARBOXYLASE"/>
    <property type="match status" value="1"/>
</dbReference>
<dbReference type="Proteomes" id="UP000319257">
    <property type="component" value="Unassembled WGS sequence"/>
</dbReference>
<dbReference type="InParanoid" id="A0A507AKT0"/>
<sequence length="307" mass="32458">MHETTTAPMSAAAKLRSLLARHDRILVCPGVYDGFTARIALRAGFECLYMTGAGTTMSRLGMADLGLATLNDMRDNAAMIASLDPTVPLIADADTGYGGPLMVGRTVTQYMRAGVAALHLEDQVVTKRCGHLLNKQVVSSDEFLSRIRAAVLARSEQPGGDIVIIARTDALQSLGYEAARDRLREALQAGADCGFLEGVRTAQEARQIVVDLAPSPVLFNCVSGGVSPEWSAEEAKELGFRVVIHPGFALGPVYTAIKAAAHDLVKTGKASNTGNEISPKQIFQACGLDKAIEFDVAAGGKLFAQGV</sequence>
<dbReference type="GO" id="GO:0046421">
    <property type="term" value="F:methylisocitrate lyase activity"/>
    <property type="evidence" value="ECO:0007669"/>
    <property type="project" value="UniProtKB-EC"/>
</dbReference>
<comment type="catalytic activity">
    <reaction evidence="1">
        <text>(2S,3R)-3-hydroxybutane-1,2,3-tricarboxylate = pyruvate + succinate</text>
        <dbReference type="Rhea" id="RHEA:16809"/>
        <dbReference type="ChEBI" id="CHEBI:15361"/>
        <dbReference type="ChEBI" id="CHEBI:30031"/>
        <dbReference type="ChEBI" id="CHEBI:57429"/>
        <dbReference type="EC" id="4.1.3.30"/>
    </reaction>
</comment>
<evidence type="ECO:0000313" key="3">
    <source>
        <dbReference type="Proteomes" id="UP000319257"/>
    </source>
</evidence>
<dbReference type="SUPFAM" id="SSF51621">
    <property type="entry name" value="Phosphoenolpyruvate/pyruvate domain"/>
    <property type="match status" value="1"/>
</dbReference>
<comment type="caution">
    <text evidence="2">The sequence shown here is derived from an EMBL/GenBank/DDBJ whole genome shotgun (WGS) entry which is preliminary data.</text>
</comment>
<keyword evidence="3" id="KW-1185">Reference proteome</keyword>
<dbReference type="InterPro" id="IPR040442">
    <property type="entry name" value="Pyrv_kinase-like_dom_sf"/>
</dbReference>
<proteinExistence type="predicted"/>
<dbReference type="InterPro" id="IPR015813">
    <property type="entry name" value="Pyrv/PenolPyrv_kinase-like_dom"/>
</dbReference>
<reference evidence="2 3" key="1">
    <citation type="submission" date="2019-06" db="EMBL/GenBank/DDBJ databases">
        <title>Draft genome sequence of the filamentous fungus Phialemoniopsis curvata isolated from diesel fuel.</title>
        <authorList>
            <person name="Varaljay V.A."/>
            <person name="Lyon W.J."/>
            <person name="Crouch A.L."/>
            <person name="Drake C.E."/>
            <person name="Hollomon J.M."/>
            <person name="Nadeau L.J."/>
            <person name="Nunn H.S."/>
            <person name="Stevenson B.S."/>
            <person name="Bojanowski C.L."/>
            <person name="Crookes-Goodson W.J."/>
        </authorList>
    </citation>
    <scope>NUCLEOTIDE SEQUENCE [LARGE SCALE GENOMIC DNA]</scope>
    <source>
        <strain evidence="2 3">D216</strain>
    </source>
</reference>
<accession>A0A507AKT0</accession>
<gene>
    <name evidence="2" type="ORF">E0L32_008006</name>
</gene>
<dbReference type="Gene3D" id="3.20.20.60">
    <property type="entry name" value="Phosphoenolpyruvate-binding domains"/>
    <property type="match status" value="1"/>
</dbReference>
<dbReference type="CDD" id="cd00377">
    <property type="entry name" value="ICL_PEPM"/>
    <property type="match status" value="1"/>
</dbReference>
<dbReference type="Pfam" id="PF13714">
    <property type="entry name" value="PEP_mutase"/>
    <property type="match status" value="1"/>
</dbReference>
<dbReference type="InterPro" id="IPR039556">
    <property type="entry name" value="ICL/PEPM"/>
</dbReference>
<dbReference type="GeneID" id="41975453"/>
<dbReference type="AlphaFoldDB" id="A0A507AKT0"/>
<evidence type="ECO:0000313" key="2">
    <source>
        <dbReference type="EMBL" id="TPX11145.1"/>
    </source>
</evidence>